<dbReference type="PANTHER" id="PTHR42663:SF6">
    <property type="entry name" value="HYDROLASE C777.06C-RELATED"/>
    <property type="match status" value="1"/>
</dbReference>
<dbReference type="PANTHER" id="PTHR42663">
    <property type="entry name" value="HYDROLASE C777.06C-RELATED-RELATED"/>
    <property type="match status" value="1"/>
</dbReference>
<dbReference type="SMART" id="SM00849">
    <property type="entry name" value="Lactamase_B"/>
    <property type="match status" value="1"/>
</dbReference>
<gene>
    <name evidence="2" type="ORF">KME65_15510</name>
</gene>
<evidence type="ECO:0000313" key="3">
    <source>
        <dbReference type="Proteomes" id="UP000770889"/>
    </source>
</evidence>
<evidence type="ECO:0000259" key="1">
    <source>
        <dbReference type="SMART" id="SM00849"/>
    </source>
</evidence>
<dbReference type="InterPro" id="IPR001279">
    <property type="entry name" value="Metallo-B-lactamas"/>
</dbReference>
<evidence type="ECO:0000313" key="2">
    <source>
        <dbReference type="EMBL" id="MBT2990362.1"/>
    </source>
</evidence>
<accession>A0A944QUQ0</accession>
<sequence>MSGIQNQLATTNPSLAMRFLGVGNAQATELGSSSAVLEQSGHPLLLIDCGPDTLIRFRQRYGEIEPPALFITHTHFDHIGGLESWFYRLMTGNRSPQPRLYIPVKLLPILQRRIADYPNLLAEGGANFWDAFQLIPVSERFWLNHLLFDLFPVRHHEHDTAFGLALKGYFLYTGDTRPIPEVLIRYASRGEAIFHDCSVDVGPSHTGLADIRRAYRPEQWRRMIFYHYASEAERLIIEGAGLHAALPGSLYPLSAAAAPSPLGMEYPAVEQRHRIEVN</sequence>
<protein>
    <submittedName>
        <fullName evidence="2">MBL fold metallo-hydrolase</fullName>
    </submittedName>
</protein>
<dbReference type="SUPFAM" id="SSF56281">
    <property type="entry name" value="Metallo-hydrolase/oxidoreductase"/>
    <property type="match status" value="1"/>
</dbReference>
<organism evidence="2 3">
    <name type="scientific">Candidatus Thiodiazotropha taylori</name>
    <dbReference type="NCBI Taxonomy" id="2792791"/>
    <lineage>
        <taxon>Bacteria</taxon>
        <taxon>Pseudomonadati</taxon>
        <taxon>Pseudomonadota</taxon>
        <taxon>Gammaproteobacteria</taxon>
        <taxon>Chromatiales</taxon>
        <taxon>Sedimenticolaceae</taxon>
        <taxon>Candidatus Thiodiazotropha</taxon>
    </lineage>
</organism>
<dbReference type="EMBL" id="JAHHGM010000016">
    <property type="protein sequence ID" value="MBT2990362.1"/>
    <property type="molecule type" value="Genomic_DNA"/>
</dbReference>
<comment type="caution">
    <text evidence="2">The sequence shown here is derived from an EMBL/GenBank/DDBJ whole genome shotgun (WGS) entry which is preliminary data.</text>
</comment>
<dbReference type="AlphaFoldDB" id="A0A944QUQ0"/>
<dbReference type="Pfam" id="PF23023">
    <property type="entry name" value="Anti-Pycsar_Apyc1"/>
    <property type="match status" value="1"/>
</dbReference>
<dbReference type="Proteomes" id="UP000770889">
    <property type="component" value="Unassembled WGS sequence"/>
</dbReference>
<reference evidence="2 3" key="1">
    <citation type="submission" date="2021-05" db="EMBL/GenBank/DDBJ databases">
        <title>Genetic and Functional Diversity in Clade A Lucinid endosymbionts from the Bahamas.</title>
        <authorList>
            <person name="Giani N.M."/>
            <person name="Engel A.S."/>
            <person name="Campbell B.J."/>
        </authorList>
    </citation>
    <scope>NUCLEOTIDE SEQUENCE [LARGE SCALE GENOMIC DNA]</scope>
    <source>
        <strain evidence="2">LUC16012Gg_MoonRockCtena</strain>
    </source>
</reference>
<name>A0A944QUQ0_9GAMM</name>
<dbReference type="Gene3D" id="3.60.15.10">
    <property type="entry name" value="Ribonuclease Z/Hydroxyacylglutathione hydrolase-like"/>
    <property type="match status" value="1"/>
</dbReference>
<proteinExistence type="predicted"/>
<feature type="domain" description="Metallo-beta-lactamase" evidence="1">
    <location>
        <begin position="31"/>
        <end position="205"/>
    </location>
</feature>
<dbReference type="InterPro" id="IPR036866">
    <property type="entry name" value="RibonucZ/Hydroxyglut_hydro"/>
</dbReference>